<dbReference type="STRING" id="226505.SAMN05444394_3086"/>
<dbReference type="RefSeq" id="WP_074225851.1">
    <property type="nucleotide sequence ID" value="NZ_FSRC01000002.1"/>
</dbReference>
<sequence>MKLRPNLVFTFLLFFGVVSYSNAQVLMSLIFGDKLNTENNAFGLHVDYSFNGITNIEDSKALGLGSLNLGLFFSRKFDDHWAWNLELLGKYVRGAAGVPAYSLMDPELDALYSGTKFDRKISYLSAAPTIRYLTDMGLFLEGGAQFSWRTRKAKDYFEKEVPDGELSLEVDVKNQINQIDASYIVGIGAFIGKYKIDAVGIRYVGGIVNVMKNQGSNKHSQLAIYYNLPIGRGKAGLKD</sequence>
<evidence type="ECO:0008006" key="3">
    <source>
        <dbReference type="Google" id="ProtNLM"/>
    </source>
</evidence>
<dbReference type="EMBL" id="FSRC01000002">
    <property type="protein sequence ID" value="SIO04421.1"/>
    <property type="molecule type" value="Genomic_DNA"/>
</dbReference>
<name>A0A1N6GAE4_9BACT</name>
<evidence type="ECO:0000313" key="1">
    <source>
        <dbReference type="EMBL" id="SIO04421.1"/>
    </source>
</evidence>
<accession>A0A1N6GAE4</accession>
<dbReference type="AlphaFoldDB" id="A0A1N6GAE4"/>
<dbReference type="Proteomes" id="UP000185221">
    <property type="component" value="Unassembled WGS sequence"/>
</dbReference>
<organism evidence="1 2">
    <name type="scientific">Algoriphagus halophilus</name>
    <dbReference type="NCBI Taxonomy" id="226505"/>
    <lineage>
        <taxon>Bacteria</taxon>
        <taxon>Pseudomonadati</taxon>
        <taxon>Bacteroidota</taxon>
        <taxon>Cytophagia</taxon>
        <taxon>Cytophagales</taxon>
        <taxon>Cyclobacteriaceae</taxon>
        <taxon>Algoriphagus</taxon>
    </lineage>
</organism>
<protein>
    <recommendedName>
        <fullName evidence="3">Outer membrane protein beta-barrel domain-containing protein</fullName>
    </recommendedName>
</protein>
<dbReference type="OrthoDB" id="1120420at2"/>
<keyword evidence="2" id="KW-1185">Reference proteome</keyword>
<proteinExistence type="predicted"/>
<evidence type="ECO:0000313" key="2">
    <source>
        <dbReference type="Proteomes" id="UP000185221"/>
    </source>
</evidence>
<gene>
    <name evidence="1" type="ORF">SAMN05444394_3086</name>
</gene>
<reference evidence="2" key="1">
    <citation type="submission" date="2016-11" db="EMBL/GenBank/DDBJ databases">
        <authorList>
            <person name="Varghese N."/>
            <person name="Submissions S."/>
        </authorList>
    </citation>
    <scope>NUCLEOTIDE SEQUENCE [LARGE SCALE GENOMIC DNA]</scope>
    <source>
        <strain evidence="2">DSM 15292</strain>
    </source>
</reference>